<dbReference type="OrthoDB" id="9802811at2"/>
<feature type="binding site" evidence="1">
    <location>
        <position position="36"/>
    </location>
    <ligand>
        <name>Mg(2+)</name>
        <dbReference type="ChEBI" id="CHEBI:18420"/>
        <label>4</label>
    </ligand>
</feature>
<dbReference type="PANTHER" id="PTHR30270">
    <property type="entry name" value="THIAMINE-MONOPHOSPHATE KINASE"/>
    <property type="match status" value="1"/>
</dbReference>
<feature type="binding site" evidence="1">
    <location>
        <position position="61"/>
    </location>
    <ligand>
        <name>substrate</name>
    </ligand>
</feature>
<dbReference type="PIRSF" id="PIRSF005303">
    <property type="entry name" value="Thiam_monoph_kin"/>
    <property type="match status" value="1"/>
</dbReference>
<feature type="binding site" evidence="1">
    <location>
        <position position="54"/>
    </location>
    <ligand>
        <name>Mg(2+)</name>
        <dbReference type="ChEBI" id="CHEBI:18420"/>
        <label>2</label>
    </ligand>
</feature>
<dbReference type="KEGG" id="cpho:CPHO_06630"/>
<feature type="binding site" evidence="1">
    <location>
        <position position="319"/>
    </location>
    <ligand>
        <name>substrate</name>
    </ligand>
</feature>
<dbReference type="EC" id="2.7.4.16" evidence="1"/>
<comment type="catalytic activity">
    <reaction evidence="1">
        <text>thiamine phosphate + ATP = thiamine diphosphate + ADP</text>
        <dbReference type="Rhea" id="RHEA:15913"/>
        <dbReference type="ChEBI" id="CHEBI:30616"/>
        <dbReference type="ChEBI" id="CHEBI:37575"/>
        <dbReference type="ChEBI" id="CHEBI:58937"/>
        <dbReference type="ChEBI" id="CHEBI:456216"/>
        <dbReference type="EC" id="2.7.4.16"/>
    </reaction>
</comment>
<dbReference type="Gene3D" id="3.30.1330.10">
    <property type="entry name" value="PurM-like, N-terminal domain"/>
    <property type="match status" value="1"/>
</dbReference>
<feature type="binding site" evidence="1">
    <location>
        <position position="223"/>
    </location>
    <ligand>
        <name>Mg(2+)</name>
        <dbReference type="ChEBI" id="CHEBI:18420"/>
        <label>3</label>
    </ligand>
</feature>
<dbReference type="InterPro" id="IPR036921">
    <property type="entry name" value="PurM-like_N_sf"/>
</dbReference>
<feature type="domain" description="PurM-like N-terminal" evidence="2">
    <location>
        <begin position="34"/>
        <end position="147"/>
    </location>
</feature>
<comment type="pathway">
    <text evidence="1">Cofactor biosynthesis; thiamine diphosphate biosynthesis; thiamine diphosphate from thiamine phosphate: step 1/1.</text>
</comment>
<name>A0A1L7D6E2_9CORY</name>
<gene>
    <name evidence="1" type="primary">thiL</name>
    <name evidence="3" type="ORF">CPHO_06630</name>
</gene>
<organism evidence="3 4">
    <name type="scientific">Corynebacterium phocae</name>
    <dbReference type="NCBI Taxonomy" id="161895"/>
    <lineage>
        <taxon>Bacteria</taxon>
        <taxon>Bacillati</taxon>
        <taxon>Actinomycetota</taxon>
        <taxon>Actinomycetes</taxon>
        <taxon>Mycobacteriales</taxon>
        <taxon>Corynebacteriaceae</taxon>
        <taxon>Corynebacterium</taxon>
    </lineage>
</organism>
<feature type="binding site" evidence="1">
    <location>
        <position position="83"/>
    </location>
    <ligand>
        <name>Mg(2+)</name>
        <dbReference type="ChEBI" id="CHEBI:18420"/>
        <label>4</label>
    </ligand>
</feature>
<evidence type="ECO:0000313" key="3">
    <source>
        <dbReference type="EMBL" id="APT93714.1"/>
    </source>
</evidence>
<comment type="similarity">
    <text evidence="1">Belongs to the thiamine-monophosphate kinase family.</text>
</comment>
<comment type="miscellaneous">
    <text evidence="1">Reaction mechanism of ThiL seems to utilize a direct, inline transfer of the gamma-phosphate of ATP to TMP rather than a phosphorylated enzyme intermediate.</text>
</comment>
<dbReference type="GO" id="GO:0009228">
    <property type="term" value="P:thiamine biosynthetic process"/>
    <property type="evidence" value="ECO:0007669"/>
    <property type="project" value="UniProtKB-KW"/>
</dbReference>
<proteinExistence type="inferred from homology"/>
<evidence type="ECO:0000313" key="4">
    <source>
        <dbReference type="Proteomes" id="UP000185491"/>
    </source>
</evidence>
<evidence type="ECO:0000256" key="1">
    <source>
        <dbReference type="HAMAP-Rule" id="MF_02128"/>
    </source>
</evidence>
<accession>A0A1L7D6E2</accession>
<dbReference type="HAMAP" id="MF_02128">
    <property type="entry name" value="TMP_kinase"/>
    <property type="match status" value="1"/>
</dbReference>
<keyword evidence="1" id="KW-0784">Thiamine biosynthesis</keyword>
<dbReference type="Proteomes" id="UP000185491">
    <property type="component" value="Chromosome"/>
</dbReference>
<comment type="caution">
    <text evidence="1">Lacks conserved residue(s) required for the propagation of feature annotation.</text>
</comment>
<dbReference type="Pfam" id="PF00586">
    <property type="entry name" value="AIRS"/>
    <property type="match status" value="1"/>
</dbReference>
<feature type="binding site" evidence="1">
    <location>
        <position position="83"/>
    </location>
    <ligand>
        <name>Mg(2+)</name>
        <dbReference type="ChEBI" id="CHEBI:18420"/>
        <label>2</label>
    </ligand>
</feature>
<protein>
    <recommendedName>
        <fullName evidence="1">Thiamine-monophosphate kinase</fullName>
        <shortName evidence="1">TMP kinase</shortName>
        <shortName evidence="1">Thiamine-phosphate kinase</shortName>
        <ecNumber evidence="1">2.7.4.16</ecNumber>
    </recommendedName>
</protein>
<dbReference type="NCBIfam" id="TIGR01379">
    <property type="entry name" value="thiL"/>
    <property type="match status" value="1"/>
</dbReference>
<keyword evidence="1 3" id="KW-0418">Kinase</keyword>
<feature type="binding site" evidence="1">
    <location>
        <position position="276"/>
    </location>
    <ligand>
        <name>substrate</name>
    </ligand>
</feature>
<dbReference type="STRING" id="161895.CPHO_06630"/>
<feature type="binding site" evidence="1">
    <location>
        <position position="131"/>
    </location>
    <ligand>
        <name>Mg(2+)</name>
        <dbReference type="ChEBI" id="CHEBI:18420"/>
        <label>1</label>
    </ligand>
</feature>
<keyword evidence="1" id="KW-0460">Magnesium</keyword>
<dbReference type="InterPro" id="IPR006283">
    <property type="entry name" value="ThiL-like"/>
</dbReference>
<dbReference type="NCBIfam" id="NF004351">
    <property type="entry name" value="PRK05731.1-4"/>
    <property type="match status" value="1"/>
</dbReference>
<dbReference type="SUPFAM" id="SSF55326">
    <property type="entry name" value="PurM N-terminal domain-like"/>
    <property type="match status" value="1"/>
</dbReference>
<feature type="binding site" evidence="1">
    <location>
        <position position="54"/>
    </location>
    <ligand>
        <name>Mg(2+)</name>
        <dbReference type="ChEBI" id="CHEBI:18420"/>
        <label>1</label>
    </ligand>
</feature>
<dbReference type="GO" id="GO:0009229">
    <property type="term" value="P:thiamine diphosphate biosynthetic process"/>
    <property type="evidence" value="ECO:0007669"/>
    <property type="project" value="UniProtKB-UniRule"/>
</dbReference>
<dbReference type="EMBL" id="CP009249">
    <property type="protein sequence ID" value="APT93714.1"/>
    <property type="molecule type" value="Genomic_DNA"/>
</dbReference>
<keyword evidence="1" id="KW-0808">Transferase</keyword>
<dbReference type="GO" id="GO:0009030">
    <property type="term" value="F:thiamine-phosphate kinase activity"/>
    <property type="evidence" value="ECO:0007669"/>
    <property type="project" value="UniProtKB-UniRule"/>
</dbReference>
<sequence length="322" mass="33313">MVSKGPRVHETLASVGEQEVIRAITAIAGSSLNGDDAAVLHPGAPNHLTVVATDMMVEGNHFRQEWSTPEEVGEKIILRNFADVESMGARPVASLLAIAAPPDTPLEFVRGLARGIAKRQDKYNAELVGGDVTHSSQIVITLTALGALGGDLPALTLSAARPGQTVIAHGRIGWAGAGLALLQRYGRAVPSEFAPLVKAQCAPWIDPGRGVVARAAGAKAMTDNSDGLIQDLTTVATKSGVGIDLDSAALEPDDLLVAAARALDADPWEWVLAGGEDHTLIGTTPGDVPTGFVPIGRTTAARDTGVVVDGRKPQFSAGWSAL</sequence>
<feature type="binding site" evidence="1">
    <location>
        <position position="53"/>
    </location>
    <ligand>
        <name>Mg(2+)</name>
        <dbReference type="ChEBI" id="CHEBI:18420"/>
        <label>1</label>
    </ligand>
</feature>
<feature type="binding site" evidence="1">
    <location>
        <position position="225"/>
    </location>
    <ligand>
        <name>ATP</name>
        <dbReference type="ChEBI" id="CHEBI:30616"/>
    </ligand>
</feature>
<dbReference type="Gene3D" id="3.90.650.10">
    <property type="entry name" value="PurM-like C-terminal domain"/>
    <property type="match status" value="1"/>
</dbReference>
<keyword evidence="1" id="KW-0547">Nucleotide-binding</keyword>
<keyword evidence="1" id="KW-0067">ATP-binding</keyword>
<dbReference type="GO" id="GO:0005524">
    <property type="term" value="F:ATP binding"/>
    <property type="evidence" value="ECO:0007669"/>
    <property type="project" value="UniProtKB-UniRule"/>
</dbReference>
<feature type="binding site" evidence="1">
    <location>
        <position position="36"/>
    </location>
    <ligand>
        <name>Mg(2+)</name>
        <dbReference type="ChEBI" id="CHEBI:18420"/>
        <label>3</label>
    </ligand>
</feature>
<feature type="binding site" evidence="1">
    <location>
        <begin position="130"/>
        <end position="131"/>
    </location>
    <ligand>
        <name>ATP</name>
        <dbReference type="ChEBI" id="CHEBI:30616"/>
    </ligand>
</feature>
<dbReference type="CDD" id="cd02194">
    <property type="entry name" value="ThiL"/>
    <property type="match status" value="1"/>
</dbReference>
<dbReference type="InterPro" id="IPR036676">
    <property type="entry name" value="PurM-like_C_sf"/>
</dbReference>
<reference evidence="3 4" key="1">
    <citation type="submission" date="2014-08" db="EMBL/GenBank/DDBJ databases">
        <title>Complete genome sequence of Corynebacterium phocae M408/89/1(T)(=DSM 44612(T)), isolated from the common seal (Phoca vitulina).</title>
        <authorList>
            <person name="Ruckert C."/>
            <person name="Albersmeier A."/>
            <person name="Winkler A."/>
            <person name="Kalinowski J."/>
        </authorList>
    </citation>
    <scope>NUCLEOTIDE SEQUENCE [LARGE SCALE GENOMIC DNA]</scope>
    <source>
        <strain evidence="3 4">M408/89/1</strain>
    </source>
</reference>
<feature type="binding site" evidence="1">
    <location>
        <position position="226"/>
    </location>
    <ligand>
        <name>Mg(2+)</name>
        <dbReference type="ChEBI" id="CHEBI:18420"/>
        <label>5</label>
    </ligand>
</feature>
<keyword evidence="1" id="KW-0479">Metal-binding</keyword>
<evidence type="ECO:0000259" key="2">
    <source>
        <dbReference type="Pfam" id="PF00586"/>
    </source>
</evidence>
<comment type="function">
    <text evidence="1">Catalyzes the ATP-dependent phosphorylation of thiamine-monophosphate (TMP) to form thiamine-pyrophosphate (TPP), the active form of vitamin B1.</text>
</comment>
<dbReference type="AlphaFoldDB" id="A0A1L7D6E2"/>
<dbReference type="PANTHER" id="PTHR30270:SF0">
    <property type="entry name" value="THIAMINE-MONOPHOSPHATE KINASE"/>
    <property type="match status" value="1"/>
</dbReference>
<dbReference type="InterPro" id="IPR016188">
    <property type="entry name" value="PurM-like_N"/>
</dbReference>
<dbReference type="SUPFAM" id="SSF56042">
    <property type="entry name" value="PurM C-terminal domain-like"/>
    <property type="match status" value="1"/>
</dbReference>
<dbReference type="GO" id="GO:0000287">
    <property type="term" value="F:magnesium ion binding"/>
    <property type="evidence" value="ECO:0007669"/>
    <property type="project" value="UniProtKB-UniRule"/>
</dbReference>
<keyword evidence="4" id="KW-1185">Reference proteome</keyword>
<dbReference type="UniPathway" id="UPA00060">
    <property type="reaction ID" value="UER00142"/>
</dbReference>
<feature type="binding site" evidence="1">
    <location>
        <position position="83"/>
    </location>
    <ligand>
        <name>Mg(2+)</name>
        <dbReference type="ChEBI" id="CHEBI:18420"/>
        <label>3</label>
    </ligand>
</feature>